<dbReference type="Pfam" id="PF13456">
    <property type="entry name" value="RVT_3"/>
    <property type="match status" value="1"/>
</dbReference>
<dbReference type="Gene3D" id="3.30.420.10">
    <property type="entry name" value="Ribonuclease H-like superfamily/Ribonuclease H"/>
    <property type="match status" value="1"/>
</dbReference>
<evidence type="ECO:0000259" key="2">
    <source>
        <dbReference type="Pfam" id="PF13456"/>
    </source>
</evidence>
<dbReference type="CDD" id="cd06222">
    <property type="entry name" value="RNase_H_like"/>
    <property type="match status" value="1"/>
</dbReference>
<dbReference type="SUPFAM" id="SSF53098">
    <property type="entry name" value="Ribonuclease H-like"/>
    <property type="match status" value="1"/>
</dbReference>
<dbReference type="InterPro" id="IPR012337">
    <property type="entry name" value="RNaseH-like_sf"/>
</dbReference>
<dbReference type="PANTHER" id="PTHR47074:SF48">
    <property type="entry name" value="POLYNUCLEOTIDYL TRANSFERASE, RIBONUCLEASE H-LIKE SUPERFAMILY PROTEIN"/>
    <property type="match status" value="1"/>
</dbReference>
<protein>
    <recommendedName>
        <fullName evidence="2">RNase H type-1 domain-containing protein</fullName>
    </recommendedName>
</protein>
<evidence type="ECO:0000313" key="3">
    <source>
        <dbReference type="EMBL" id="KAK9988324.1"/>
    </source>
</evidence>
<name>A0AAW2BU80_9ROSI</name>
<organism evidence="3 4">
    <name type="scientific">Lithocarpus litseifolius</name>
    <dbReference type="NCBI Taxonomy" id="425828"/>
    <lineage>
        <taxon>Eukaryota</taxon>
        <taxon>Viridiplantae</taxon>
        <taxon>Streptophyta</taxon>
        <taxon>Embryophyta</taxon>
        <taxon>Tracheophyta</taxon>
        <taxon>Spermatophyta</taxon>
        <taxon>Magnoliopsida</taxon>
        <taxon>eudicotyledons</taxon>
        <taxon>Gunneridae</taxon>
        <taxon>Pentapetalae</taxon>
        <taxon>rosids</taxon>
        <taxon>fabids</taxon>
        <taxon>Fagales</taxon>
        <taxon>Fagaceae</taxon>
        <taxon>Lithocarpus</taxon>
    </lineage>
</organism>
<feature type="chain" id="PRO_5043643417" description="RNase H type-1 domain-containing protein" evidence="1">
    <location>
        <begin position="16"/>
        <end position="387"/>
    </location>
</feature>
<evidence type="ECO:0000313" key="4">
    <source>
        <dbReference type="Proteomes" id="UP001459277"/>
    </source>
</evidence>
<feature type="domain" description="RNase H type-1" evidence="2">
    <location>
        <begin position="232"/>
        <end position="353"/>
    </location>
</feature>
<dbReference type="InterPro" id="IPR036397">
    <property type="entry name" value="RNaseH_sf"/>
</dbReference>
<reference evidence="3 4" key="1">
    <citation type="submission" date="2024-01" db="EMBL/GenBank/DDBJ databases">
        <title>A telomere-to-telomere, gap-free genome of sweet tea (Lithocarpus litseifolius).</title>
        <authorList>
            <person name="Zhou J."/>
        </authorList>
    </citation>
    <scope>NUCLEOTIDE SEQUENCE [LARGE SCALE GENOMIC DNA]</scope>
    <source>
        <strain evidence="3">Zhou-2022a</strain>
        <tissue evidence="3">Leaf</tissue>
    </source>
</reference>
<gene>
    <name evidence="3" type="ORF">SO802_028563</name>
</gene>
<accession>A0AAW2BU80</accession>
<dbReference type="EMBL" id="JAZDWU010000010">
    <property type="protein sequence ID" value="KAK9988324.1"/>
    <property type="molecule type" value="Genomic_DNA"/>
</dbReference>
<dbReference type="AlphaFoldDB" id="A0AAW2BU80"/>
<keyword evidence="4" id="KW-1185">Reference proteome</keyword>
<feature type="signal peptide" evidence="1">
    <location>
        <begin position="1"/>
        <end position="15"/>
    </location>
</feature>
<comment type="caution">
    <text evidence="3">The sequence shown here is derived from an EMBL/GenBank/DDBJ whole genome shotgun (WGS) entry which is preliminary data.</text>
</comment>
<keyword evidence="1" id="KW-0732">Signal</keyword>
<dbReference type="InterPro" id="IPR044730">
    <property type="entry name" value="RNase_H-like_dom_plant"/>
</dbReference>
<dbReference type="PANTHER" id="PTHR47074">
    <property type="entry name" value="BNAC02G40300D PROTEIN"/>
    <property type="match status" value="1"/>
</dbReference>
<proteinExistence type="predicted"/>
<dbReference type="InterPro" id="IPR052929">
    <property type="entry name" value="RNase_H-like_EbsB-rel"/>
</dbReference>
<dbReference type="GO" id="GO:0004523">
    <property type="term" value="F:RNA-DNA hybrid ribonuclease activity"/>
    <property type="evidence" value="ECO:0007669"/>
    <property type="project" value="InterPro"/>
</dbReference>
<dbReference type="GO" id="GO:0003676">
    <property type="term" value="F:nucleic acid binding"/>
    <property type="evidence" value="ECO:0007669"/>
    <property type="project" value="InterPro"/>
</dbReference>
<dbReference type="InterPro" id="IPR002156">
    <property type="entry name" value="RNaseH_domain"/>
</dbReference>
<dbReference type="Proteomes" id="UP001459277">
    <property type="component" value="Unassembled WGS sequence"/>
</dbReference>
<sequence>MGVPWSTLFTLGVWCLWLRRNNFIFRNQHNIKNLMAETIAKAFEFAFLGLNERHCHSLTTIQVWCLPPPEHWFKLNSDGSSLGNPSKAGGALPTKANLCRRHVTESATCERCIREEETTLHSLWSCSKIVSAWTAPEWCACQNLNPSNFKELLSWILNNHGNPELFAMTTWGLWHQRNQARLLRPFSSSDLVVAQAKERLDEFIATIPLLPPALPRPRMKWKPPDVYGFKINFDGAIFKQENKSGIGVVIRDHSGAVIASLSQLTAPAFQPIEIEALAVARALEFGKEIGITEAVLEGDSELIINSLKAGGKSIASVESLLQDAFVLSNCYSKLLYSHCRREGNRLAHSLARYSINVSNYVVWMEEVPTSLIKVVQQDIANMANQFQ</sequence>
<evidence type="ECO:0000256" key="1">
    <source>
        <dbReference type="SAM" id="SignalP"/>
    </source>
</evidence>